<accession>A0ABZ2F2N0</accession>
<evidence type="ECO:0000256" key="4">
    <source>
        <dbReference type="ARBA" id="ARBA00023136"/>
    </source>
</evidence>
<name>A0ABZ2F2N0_METCP</name>
<dbReference type="Proteomes" id="UP001359308">
    <property type="component" value="Chromosome"/>
</dbReference>
<organism evidence="6 7">
    <name type="scientific">Methylococcus capsulatus</name>
    <dbReference type="NCBI Taxonomy" id="414"/>
    <lineage>
        <taxon>Bacteria</taxon>
        <taxon>Pseudomonadati</taxon>
        <taxon>Pseudomonadota</taxon>
        <taxon>Gammaproteobacteria</taxon>
        <taxon>Methylococcales</taxon>
        <taxon>Methylococcaceae</taxon>
        <taxon>Methylococcus</taxon>
    </lineage>
</organism>
<proteinExistence type="predicted"/>
<evidence type="ECO:0000313" key="7">
    <source>
        <dbReference type="Proteomes" id="UP001359308"/>
    </source>
</evidence>
<comment type="subcellular location">
    <subcellularLocation>
        <location evidence="1">Endomembrane system</location>
        <topology evidence="1">Multi-pass membrane protein</topology>
    </subcellularLocation>
</comment>
<evidence type="ECO:0000313" key="6">
    <source>
        <dbReference type="EMBL" id="WWF00830.1"/>
    </source>
</evidence>
<keyword evidence="3 5" id="KW-1133">Transmembrane helix</keyword>
<feature type="transmembrane region" description="Helical" evidence="5">
    <location>
        <begin position="51"/>
        <end position="72"/>
    </location>
</feature>
<evidence type="ECO:0000256" key="5">
    <source>
        <dbReference type="SAM" id="Phobius"/>
    </source>
</evidence>
<feature type="transmembrane region" description="Helical" evidence="5">
    <location>
        <begin position="97"/>
        <end position="124"/>
    </location>
</feature>
<evidence type="ECO:0000256" key="2">
    <source>
        <dbReference type="ARBA" id="ARBA00022692"/>
    </source>
</evidence>
<gene>
    <name evidence="6" type="ORF">N4J17_10095</name>
</gene>
<evidence type="ECO:0000256" key="1">
    <source>
        <dbReference type="ARBA" id="ARBA00004127"/>
    </source>
</evidence>
<reference evidence="6 7" key="1">
    <citation type="submission" date="2022-09" db="EMBL/GenBank/DDBJ databases">
        <authorList>
            <person name="Giprobiosintez L."/>
        </authorList>
    </citation>
    <scope>NUCLEOTIDE SEQUENCE [LARGE SCALE GENOMIC DNA]</scope>
    <source>
        <strain evidence="7">VKPM-B-12549 (GBS-15)</strain>
    </source>
</reference>
<sequence>MISPTAGYFYALYGPALNLLDRWAVTAWLTQFFLPHISITRSAVLNALPRVAELCVLGGAAWFLIAATQLYWSTFRRLGPVTTGLYRLCRHPQYTGLALFGLGALLLWPRFVALIAYVLMLSLYRFLAIAEERRCEQRYGESYVAYRAHTPMLWPLGTEPAAVPFHPWPIRSQAGLTMTAVIVAVLIALGLREYTLSRLSAHYEAHAAVLSPAPLAGELLAAYRVAVEDGRVPQRLSGAGASPLLVHVVPEDWHLADLPMETEAGHAGHDTPANFDRRKYKLLFSQALTHRPEPLGKAIVRSAHGLAPLILVRVDIEAARVNAIEKPPAHVHWGDIPTPLF</sequence>
<keyword evidence="2 5" id="KW-0812">Transmembrane</keyword>
<dbReference type="RefSeq" id="WP_198324107.1">
    <property type="nucleotide sequence ID" value="NZ_CP104311.1"/>
</dbReference>
<protein>
    <recommendedName>
        <fullName evidence="8">Isoprenylcysteine carboxyl methyltransferase family protein</fullName>
    </recommendedName>
</protein>
<keyword evidence="4 5" id="KW-0472">Membrane</keyword>
<dbReference type="EMBL" id="CP104311">
    <property type="protein sequence ID" value="WWF00830.1"/>
    <property type="molecule type" value="Genomic_DNA"/>
</dbReference>
<dbReference type="InterPro" id="IPR007318">
    <property type="entry name" value="Phopholipid_MeTrfase"/>
</dbReference>
<dbReference type="Gene3D" id="1.20.120.1630">
    <property type="match status" value="1"/>
</dbReference>
<evidence type="ECO:0000256" key="3">
    <source>
        <dbReference type="ARBA" id="ARBA00022989"/>
    </source>
</evidence>
<feature type="transmembrane region" description="Helical" evidence="5">
    <location>
        <begin position="174"/>
        <end position="191"/>
    </location>
</feature>
<evidence type="ECO:0008006" key="8">
    <source>
        <dbReference type="Google" id="ProtNLM"/>
    </source>
</evidence>
<dbReference type="Pfam" id="PF04191">
    <property type="entry name" value="PEMT"/>
    <property type="match status" value="1"/>
</dbReference>
<keyword evidence="7" id="KW-1185">Reference proteome</keyword>